<dbReference type="AlphaFoldDB" id="A0A8S1P9X4"/>
<keyword evidence="3" id="KW-1185">Reference proteome</keyword>
<dbReference type="OrthoDB" id="294062at2759"/>
<evidence type="ECO:0000313" key="2">
    <source>
        <dbReference type="EMBL" id="CAD8099686.1"/>
    </source>
</evidence>
<reference evidence="1" key="1">
    <citation type="submission" date="2021-01" db="EMBL/GenBank/DDBJ databases">
        <authorList>
            <consortium name="Genoscope - CEA"/>
            <person name="William W."/>
        </authorList>
    </citation>
    <scope>NUCLEOTIDE SEQUENCE</scope>
</reference>
<accession>A0A8S1P9X4</accession>
<evidence type="ECO:0000313" key="1">
    <source>
        <dbReference type="EMBL" id="CAD8099684.1"/>
    </source>
</evidence>
<gene>
    <name evidence="1" type="ORF">PSON_ATCC_30995.1.T0720147</name>
    <name evidence="2" type="ORF">PSON_ATCC_30995.1.T0720148</name>
</gene>
<organism evidence="1 3">
    <name type="scientific">Paramecium sonneborni</name>
    <dbReference type="NCBI Taxonomy" id="65129"/>
    <lineage>
        <taxon>Eukaryota</taxon>
        <taxon>Sar</taxon>
        <taxon>Alveolata</taxon>
        <taxon>Ciliophora</taxon>
        <taxon>Intramacronucleata</taxon>
        <taxon>Oligohymenophorea</taxon>
        <taxon>Peniculida</taxon>
        <taxon>Parameciidae</taxon>
        <taxon>Paramecium</taxon>
    </lineage>
</organism>
<dbReference type="EMBL" id="CAJJDN010000072">
    <property type="protein sequence ID" value="CAD8099684.1"/>
    <property type="molecule type" value="Genomic_DNA"/>
</dbReference>
<evidence type="ECO:0000313" key="3">
    <source>
        <dbReference type="Proteomes" id="UP000692954"/>
    </source>
</evidence>
<name>A0A8S1P9X4_9CILI</name>
<comment type="caution">
    <text evidence="1">The sequence shown here is derived from an EMBL/GenBank/DDBJ whole genome shotgun (WGS) entry which is preliminary data.</text>
</comment>
<protein>
    <submittedName>
        <fullName evidence="1">Uncharacterized protein</fullName>
    </submittedName>
</protein>
<proteinExistence type="predicted"/>
<sequence length="125" mass="14808">MKKEERKINDFTQPKSALKKEIKKGNQIKRYDRKGQEIKQGSKYEITINDKAQLFTLDSEQNQIVNLDLLNSSKQENKESYSKTSFMTSKSLELNSKEEAFLKMLSYNFEKNKRKGKRKECCIIW</sequence>
<dbReference type="Proteomes" id="UP000692954">
    <property type="component" value="Unassembled WGS sequence"/>
</dbReference>
<dbReference type="EMBL" id="CAJJDN010000072">
    <property type="protein sequence ID" value="CAD8099686.1"/>
    <property type="molecule type" value="Genomic_DNA"/>
</dbReference>